<dbReference type="GO" id="GO:0046872">
    <property type="term" value="F:metal ion binding"/>
    <property type="evidence" value="ECO:0007669"/>
    <property type="project" value="UniProtKB-KW"/>
</dbReference>
<keyword evidence="2 4" id="KW-0560">Oxidoreductase</keyword>
<dbReference type="GO" id="GO:0050570">
    <property type="term" value="F:4-hydroxythreonine-4-phosphate dehydrogenase activity"/>
    <property type="evidence" value="ECO:0007669"/>
    <property type="project" value="UniProtKB-EC"/>
</dbReference>
<sequence length="294" mass="31241">MKTIGITLGDQAGIGPEIIEAALKSGRLPADCEYRIIGPKLDNVIPGKPTIETAQAALDGLEEAASLLKFGEIDGVVTGPIAKDALHDLGFSFPGQTEFFATRLDVSNYAMCLSGKSLTVGLVTTHIAISDVSSHLNRDEITRIGNLLVDFCFKRGITSPAIAVCGLNPHCGENGAFGDEDQRIIQPAINQLNFEYMPTDHTSSLLPPFSGPHAADTIFRPAVDGDYDAVLCMYHDQGLIPLKLLDFDTGVNITLGLPRPRTSPDHGTAFALAGKGKASAESMIHAIQMCVQLA</sequence>
<organism evidence="4 5">
    <name type="scientific">Persicirhabdus sediminis</name>
    <dbReference type="NCBI Taxonomy" id="454144"/>
    <lineage>
        <taxon>Bacteria</taxon>
        <taxon>Pseudomonadati</taxon>
        <taxon>Verrucomicrobiota</taxon>
        <taxon>Verrucomicrobiia</taxon>
        <taxon>Verrucomicrobiales</taxon>
        <taxon>Verrucomicrobiaceae</taxon>
        <taxon>Persicirhabdus</taxon>
    </lineage>
</organism>
<gene>
    <name evidence="4" type="primary">pdxA</name>
    <name evidence="4" type="ORF">JIN82_09825</name>
</gene>
<dbReference type="GO" id="GO:0051287">
    <property type="term" value="F:NAD binding"/>
    <property type="evidence" value="ECO:0007669"/>
    <property type="project" value="InterPro"/>
</dbReference>
<dbReference type="RefSeq" id="WP_200311453.1">
    <property type="nucleotide sequence ID" value="NZ_JAENIM010000039.1"/>
</dbReference>
<evidence type="ECO:0000256" key="2">
    <source>
        <dbReference type="ARBA" id="ARBA00023002"/>
    </source>
</evidence>
<dbReference type="PANTHER" id="PTHR30004">
    <property type="entry name" value="4-HYDROXYTHREONINE-4-PHOSPHATE DEHYDROGENASE"/>
    <property type="match status" value="1"/>
</dbReference>
<dbReference type="Gene3D" id="3.40.718.10">
    <property type="entry name" value="Isopropylmalate Dehydrogenase"/>
    <property type="match status" value="2"/>
</dbReference>
<dbReference type="NCBIfam" id="TIGR00557">
    <property type="entry name" value="pdxA"/>
    <property type="match status" value="1"/>
</dbReference>
<evidence type="ECO:0000256" key="1">
    <source>
        <dbReference type="ARBA" id="ARBA00022723"/>
    </source>
</evidence>
<dbReference type="EMBL" id="JAENIM010000039">
    <property type="protein sequence ID" value="MBK1791449.1"/>
    <property type="molecule type" value="Genomic_DNA"/>
</dbReference>
<dbReference type="EC" id="1.1.1.262" evidence="4"/>
<accession>A0A8J7MGL6</accession>
<dbReference type="PANTHER" id="PTHR30004:SF6">
    <property type="entry name" value="D-THREONATE 4-PHOSPHATE DEHYDROGENASE"/>
    <property type="match status" value="1"/>
</dbReference>
<keyword evidence="1" id="KW-0479">Metal-binding</keyword>
<keyword evidence="5" id="KW-1185">Reference proteome</keyword>
<dbReference type="Pfam" id="PF04166">
    <property type="entry name" value="PdxA"/>
    <property type="match status" value="1"/>
</dbReference>
<keyword evidence="3" id="KW-0520">NAD</keyword>
<dbReference type="Proteomes" id="UP000624703">
    <property type="component" value="Unassembled WGS sequence"/>
</dbReference>
<protein>
    <submittedName>
        <fullName evidence="4">4-hydroxythreonine-4-phosphate dehydrogenase PdxA</fullName>
        <ecNumber evidence="4">1.1.1.262</ecNumber>
    </submittedName>
</protein>
<dbReference type="SUPFAM" id="SSF53659">
    <property type="entry name" value="Isocitrate/Isopropylmalate dehydrogenase-like"/>
    <property type="match status" value="1"/>
</dbReference>
<evidence type="ECO:0000256" key="3">
    <source>
        <dbReference type="ARBA" id="ARBA00023027"/>
    </source>
</evidence>
<dbReference type="AlphaFoldDB" id="A0A8J7MGL6"/>
<dbReference type="InterPro" id="IPR005255">
    <property type="entry name" value="PdxA_fam"/>
</dbReference>
<proteinExistence type="predicted"/>
<comment type="caution">
    <text evidence="4">The sequence shown here is derived from an EMBL/GenBank/DDBJ whole genome shotgun (WGS) entry which is preliminary data.</text>
</comment>
<evidence type="ECO:0000313" key="5">
    <source>
        <dbReference type="Proteomes" id="UP000624703"/>
    </source>
</evidence>
<evidence type="ECO:0000313" key="4">
    <source>
        <dbReference type="EMBL" id="MBK1791449.1"/>
    </source>
</evidence>
<reference evidence="4" key="1">
    <citation type="submission" date="2021-01" db="EMBL/GenBank/DDBJ databases">
        <title>Modified the classification status of verrucomicrobia.</title>
        <authorList>
            <person name="Feng X."/>
        </authorList>
    </citation>
    <scope>NUCLEOTIDE SEQUENCE</scope>
    <source>
        <strain evidence="4">_KCTC 22039</strain>
    </source>
</reference>
<name>A0A8J7MGL6_9BACT</name>